<protein>
    <submittedName>
        <fullName evidence="1">Uncharacterized protein</fullName>
    </submittedName>
</protein>
<dbReference type="EMBL" id="BART01001937">
    <property type="protein sequence ID" value="GAG74041.1"/>
    <property type="molecule type" value="Genomic_DNA"/>
</dbReference>
<proteinExistence type="predicted"/>
<reference evidence="1" key="1">
    <citation type="journal article" date="2014" name="Front. Microbiol.">
        <title>High frequency of phylogenetically diverse reductive dehalogenase-homologous genes in deep subseafloor sedimentary metagenomes.</title>
        <authorList>
            <person name="Kawai M."/>
            <person name="Futagami T."/>
            <person name="Toyoda A."/>
            <person name="Takaki Y."/>
            <person name="Nishi S."/>
            <person name="Hori S."/>
            <person name="Arai W."/>
            <person name="Tsubouchi T."/>
            <person name="Morono Y."/>
            <person name="Uchiyama I."/>
            <person name="Ito T."/>
            <person name="Fujiyama A."/>
            <person name="Inagaki F."/>
            <person name="Takami H."/>
        </authorList>
    </citation>
    <scope>NUCLEOTIDE SEQUENCE</scope>
    <source>
        <strain evidence="1">Expedition CK06-06</strain>
    </source>
</reference>
<dbReference type="AlphaFoldDB" id="X1BPJ0"/>
<accession>X1BPJ0</accession>
<gene>
    <name evidence="1" type="ORF">S01H4_06333</name>
</gene>
<name>X1BPJ0_9ZZZZ</name>
<sequence length="93" mass="11006">MKNKKKDDIKNKKYPVKRIHVKYLRKLEQIGEGDWRHGLIKVINIYETTDPARVLLEDVDRLSDHAKELLSDNHYEHFVESGVPQLLVGWIRS</sequence>
<comment type="caution">
    <text evidence="1">The sequence shown here is derived from an EMBL/GenBank/DDBJ whole genome shotgun (WGS) entry which is preliminary data.</text>
</comment>
<organism evidence="1">
    <name type="scientific">marine sediment metagenome</name>
    <dbReference type="NCBI Taxonomy" id="412755"/>
    <lineage>
        <taxon>unclassified sequences</taxon>
        <taxon>metagenomes</taxon>
        <taxon>ecological metagenomes</taxon>
    </lineage>
</organism>
<evidence type="ECO:0000313" key="1">
    <source>
        <dbReference type="EMBL" id="GAG74041.1"/>
    </source>
</evidence>